<dbReference type="PANTHER" id="PTHR33164:SF5">
    <property type="entry name" value="ORGANIC HYDROPEROXIDE RESISTANCE TRANSCRIPTIONAL REGULATOR"/>
    <property type="match status" value="1"/>
</dbReference>
<evidence type="ECO:0000256" key="2">
    <source>
        <dbReference type="ARBA" id="ARBA00022490"/>
    </source>
</evidence>
<organism evidence="7 8">
    <name type="scientific">Alkalimarinus alittae</name>
    <dbReference type="NCBI Taxonomy" id="2961619"/>
    <lineage>
        <taxon>Bacteria</taxon>
        <taxon>Pseudomonadati</taxon>
        <taxon>Pseudomonadota</taxon>
        <taxon>Gammaproteobacteria</taxon>
        <taxon>Alteromonadales</taxon>
        <taxon>Alteromonadaceae</taxon>
        <taxon>Alkalimarinus</taxon>
    </lineage>
</organism>
<evidence type="ECO:0000256" key="3">
    <source>
        <dbReference type="ARBA" id="ARBA00023015"/>
    </source>
</evidence>
<reference evidence="7" key="1">
    <citation type="submission" date="2022-06" db="EMBL/GenBank/DDBJ databases">
        <title>Alkalimarinus sp. nov., isolated from gut of a Alitta virens.</title>
        <authorList>
            <person name="Yang A.I."/>
            <person name="Shin N.-R."/>
        </authorList>
    </citation>
    <scope>NUCLEOTIDE SEQUENCE</scope>
    <source>
        <strain evidence="7">A2M4</strain>
    </source>
</reference>
<sequence length="163" mass="18303">MNDPIGSKESDALKLENQLCFLLYTASRKMTSAYRPLLTELNLTYPQYLVMLVLWEYFDDVATIRSKQGLKVGVISEKIQLDNGTLTPLLKRLETQGLVTRARDLEDERVVRIGLTQAGIQLKKRAGKIPETMLCNSGLNADQFAEIYAELKVVLKKIPGMVG</sequence>
<comment type="subcellular location">
    <subcellularLocation>
        <location evidence="1">Cytoplasm</location>
    </subcellularLocation>
</comment>
<name>A0ABY6MXS4_9ALTE</name>
<dbReference type="InterPro" id="IPR055166">
    <property type="entry name" value="Transc_reg_Sar_Rot_HTH"/>
</dbReference>
<gene>
    <name evidence="7" type="ORF">NKI27_11065</name>
</gene>
<dbReference type="SMART" id="SM00347">
    <property type="entry name" value="HTH_MARR"/>
    <property type="match status" value="1"/>
</dbReference>
<keyword evidence="5" id="KW-0804">Transcription</keyword>
<evidence type="ECO:0000259" key="6">
    <source>
        <dbReference type="PROSITE" id="PS50995"/>
    </source>
</evidence>
<dbReference type="PROSITE" id="PS50995">
    <property type="entry name" value="HTH_MARR_2"/>
    <property type="match status" value="1"/>
</dbReference>
<evidence type="ECO:0000313" key="7">
    <source>
        <dbReference type="EMBL" id="UZE94628.1"/>
    </source>
</evidence>
<dbReference type="Proteomes" id="UP001163739">
    <property type="component" value="Chromosome"/>
</dbReference>
<dbReference type="InterPro" id="IPR000835">
    <property type="entry name" value="HTH_MarR-typ"/>
</dbReference>
<dbReference type="InterPro" id="IPR036388">
    <property type="entry name" value="WH-like_DNA-bd_sf"/>
</dbReference>
<dbReference type="EMBL" id="CP100390">
    <property type="protein sequence ID" value="UZE94628.1"/>
    <property type="molecule type" value="Genomic_DNA"/>
</dbReference>
<keyword evidence="4" id="KW-0238">DNA-binding</keyword>
<keyword evidence="8" id="KW-1185">Reference proteome</keyword>
<dbReference type="PRINTS" id="PR00598">
    <property type="entry name" value="HTHMARR"/>
</dbReference>
<evidence type="ECO:0000313" key="8">
    <source>
        <dbReference type="Proteomes" id="UP001163739"/>
    </source>
</evidence>
<dbReference type="PANTHER" id="PTHR33164">
    <property type="entry name" value="TRANSCRIPTIONAL REGULATOR, MARR FAMILY"/>
    <property type="match status" value="1"/>
</dbReference>
<dbReference type="SUPFAM" id="SSF46785">
    <property type="entry name" value="Winged helix' DNA-binding domain"/>
    <property type="match status" value="1"/>
</dbReference>
<dbReference type="InterPro" id="IPR036390">
    <property type="entry name" value="WH_DNA-bd_sf"/>
</dbReference>
<evidence type="ECO:0000256" key="1">
    <source>
        <dbReference type="ARBA" id="ARBA00004496"/>
    </source>
</evidence>
<evidence type="ECO:0000256" key="5">
    <source>
        <dbReference type="ARBA" id="ARBA00023163"/>
    </source>
</evidence>
<protein>
    <submittedName>
        <fullName evidence="7">MarR family transcriptional regulator</fullName>
    </submittedName>
</protein>
<dbReference type="Gene3D" id="1.10.10.10">
    <property type="entry name" value="Winged helix-like DNA-binding domain superfamily/Winged helix DNA-binding domain"/>
    <property type="match status" value="1"/>
</dbReference>
<feature type="domain" description="HTH marR-type" evidence="6">
    <location>
        <begin position="16"/>
        <end position="156"/>
    </location>
</feature>
<dbReference type="InterPro" id="IPR039422">
    <property type="entry name" value="MarR/SlyA-like"/>
</dbReference>
<dbReference type="RefSeq" id="WP_265046121.1">
    <property type="nucleotide sequence ID" value="NZ_CP100390.1"/>
</dbReference>
<accession>A0ABY6MXS4</accession>
<keyword evidence="3" id="KW-0805">Transcription regulation</keyword>
<keyword evidence="2" id="KW-0963">Cytoplasm</keyword>
<dbReference type="Pfam" id="PF22381">
    <property type="entry name" value="Staph_reg_Sar_Rot"/>
    <property type="match status" value="1"/>
</dbReference>
<evidence type="ECO:0000256" key="4">
    <source>
        <dbReference type="ARBA" id="ARBA00023125"/>
    </source>
</evidence>
<proteinExistence type="predicted"/>